<evidence type="ECO:0000313" key="3">
    <source>
        <dbReference type="Proteomes" id="UP000470772"/>
    </source>
</evidence>
<feature type="transmembrane region" description="Helical" evidence="1">
    <location>
        <begin position="125"/>
        <end position="144"/>
    </location>
</feature>
<keyword evidence="3" id="KW-1185">Reference proteome</keyword>
<feature type="transmembrane region" description="Helical" evidence="1">
    <location>
        <begin position="92"/>
        <end position="113"/>
    </location>
</feature>
<dbReference type="RefSeq" id="WP_156017588.1">
    <property type="nucleotide sequence ID" value="NZ_WGGD01000005.1"/>
</dbReference>
<sequence>MRFYSHEARMALFAVTALIVAVAVTKVHFLNFGEPLDQVLEVGIGSLLISLISQAYLDGEEPVKYFLSWFWAFFVSEFFLGYTPFFPYHLGLLTYVASPLLYAIVGSAITSLVRLNRVKQETHGLPSLQMWSATVVYVSFFLLSHFFKLDRLADEVIPFFLFSYLLSFFAVGKEYGTSFNLSLIGLLATAGFLTGDAILKTGLILPVLVLGIALLYYGVTMRVVVVYTKKGIAGGVVTSNFAVFLFPLVTILVWYAISHYVGYLPYPNKLNFSVIFLPETVGNVIVDTLKGRKLDVAGGGIVGGVGLADGLWLDLVATMLYYLFFLTLGLYFGSIAYVISSLIISAISL</sequence>
<gene>
    <name evidence="2" type="ORF">GC250_10600</name>
</gene>
<reference evidence="2 3" key="1">
    <citation type="submission" date="2019-10" db="EMBL/GenBank/DDBJ databases">
        <title>Sequencing and Assembly of Multiple Reported Metal-Biooxidizing Members of the Extremely Thermoacidophilic Archaeal Family Sulfolobaceae.</title>
        <authorList>
            <person name="Counts J.A."/>
            <person name="Kelly R.M."/>
        </authorList>
    </citation>
    <scope>NUCLEOTIDE SEQUENCE [LARGE SCALE GENOMIC DNA]</scope>
    <source>
        <strain evidence="2 3">DSM 6482</strain>
    </source>
</reference>
<feature type="transmembrane region" description="Helical" evidence="1">
    <location>
        <begin position="69"/>
        <end position="86"/>
    </location>
</feature>
<dbReference type="Proteomes" id="UP000470772">
    <property type="component" value="Unassembled WGS sequence"/>
</dbReference>
<feature type="transmembrane region" description="Helical" evidence="1">
    <location>
        <begin position="156"/>
        <end position="172"/>
    </location>
</feature>
<protein>
    <submittedName>
        <fullName evidence="2">Uncharacterized protein</fullName>
    </submittedName>
</protein>
<feature type="transmembrane region" description="Helical" evidence="1">
    <location>
        <begin position="232"/>
        <end position="257"/>
    </location>
</feature>
<keyword evidence="1" id="KW-0472">Membrane</keyword>
<comment type="caution">
    <text evidence="2">The sequence shown here is derived from an EMBL/GenBank/DDBJ whole genome shotgun (WGS) entry which is preliminary data.</text>
</comment>
<evidence type="ECO:0000256" key="1">
    <source>
        <dbReference type="SAM" id="Phobius"/>
    </source>
</evidence>
<name>A0A6A9QNI2_SULME</name>
<proteinExistence type="predicted"/>
<feature type="transmembrane region" description="Helical" evidence="1">
    <location>
        <begin position="39"/>
        <end position="57"/>
    </location>
</feature>
<feature type="transmembrane region" description="Helical" evidence="1">
    <location>
        <begin position="319"/>
        <end position="347"/>
    </location>
</feature>
<dbReference type="EMBL" id="WGGD01000005">
    <property type="protein sequence ID" value="MUN29870.1"/>
    <property type="molecule type" value="Genomic_DNA"/>
</dbReference>
<keyword evidence="1" id="KW-0812">Transmembrane</keyword>
<dbReference type="AlphaFoldDB" id="A0A6A9QNI2"/>
<feature type="transmembrane region" description="Helical" evidence="1">
    <location>
        <begin position="204"/>
        <end position="225"/>
    </location>
</feature>
<evidence type="ECO:0000313" key="2">
    <source>
        <dbReference type="EMBL" id="MUN29870.1"/>
    </source>
</evidence>
<accession>A0A6A9QNI2</accession>
<organism evidence="2 3">
    <name type="scientific">Sulfuracidifex metallicus DSM 6482 = JCM 9184</name>
    <dbReference type="NCBI Taxonomy" id="523847"/>
    <lineage>
        <taxon>Archaea</taxon>
        <taxon>Thermoproteota</taxon>
        <taxon>Thermoprotei</taxon>
        <taxon>Sulfolobales</taxon>
        <taxon>Sulfolobaceae</taxon>
        <taxon>Sulfuracidifex</taxon>
    </lineage>
</organism>
<keyword evidence="1" id="KW-1133">Transmembrane helix</keyword>